<reference evidence="5 6" key="1">
    <citation type="submission" date="2024-05" db="EMBL/GenBank/DDBJ databases">
        <title>Genome sequencing and assembly of Indian major carp, Cirrhinus mrigala (Hamilton, 1822).</title>
        <authorList>
            <person name="Mohindra V."/>
            <person name="Chowdhury L.M."/>
            <person name="Lal K."/>
            <person name="Jena J.K."/>
        </authorList>
    </citation>
    <scope>NUCLEOTIDE SEQUENCE [LARGE SCALE GENOMIC DNA]</scope>
    <source>
        <strain evidence="5">CM1030</strain>
        <tissue evidence="5">Blood</tissue>
    </source>
</reference>
<dbReference type="GO" id="GO:0032982">
    <property type="term" value="C:myosin filament"/>
    <property type="evidence" value="ECO:0007669"/>
    <property type="project" value="UniProtKB-KW"/>
</dbReference>
<dbReference type="InterPro" id="IPR036179">
    <property type="entry name" value="Ig-like_dom_sf"/>
</dbReference>
<evidence type="ECO:0000313" key="5">
    <source>
        <dbReference type="EMBL" id="KAL0191751.1"/>
    </source>
</evidence>
<feature type="domain" description="Ig-like" evidence="4">
    <location>
        <begin position="1"/>
        <end position="54"/>
    </location>
</feature>
<gene>
    <name evidence="5" type="ORF">M9458_014449</name>
</gene>
<accession>A0ABD0R000</accession>
<keyword evidence="6" id="KW-1185">Reference proteome</keyword>
<keyword evidence="2" id="KW-0130">Cell adhesion</keyword>
<evidence type="ECO:0000256" key="1">
    <source>
        <dbReference type="ARBA" id="ARBA00022433"/>
    </source>
</evidence>
<sequence>IEWMKNQMIIGDDPKFRQINNQGICSLEIRKPGNFDGGVYTCRARNEHGEALVTCKLEVKRK</sequence>
<organism evidence="5 6">
    <name type="scientific">Cirrhinus mrigala</name>
    <name type="common">Mrigala</name>
    <dbReference type="NCBI Taxonomy" id="683832"/>
    <lineage>
        <taxon>Eukaryota</taxon>
        <taxon>Metazoa</taxon>
        <taxon>Chordata</taxon>
        <taxon>Craniata</taxon>
        <taxon>Vertebrata</taxon>
        <taxon>Euteleostomi</taxon>
        <taxon>Actinopterygii</taxon>
        <taxon>Neopterygii</taxon>
        <taxon>Teleostei</taxon>
        <taxon>Ostariophysi</taxon>
        <taxon>Cypriniformes</taxon>
        <taxon>Cyprinidae</taxon>
        <taxon>Labeoninae</taxon>
        <taxon>Labeonini</taxon>
        <taxon>Cirrhinus</taxon>
    </lineage>
</organism>
<evidence type="ECO:0000313" key="6">
    <source>
        <dbReference type="Proteomes" id="UP001529510"/>
    </source>
</evidence>
<dbReference type="Proteomes" id="UP001529510">
    <property type="component" value="Unassembled WGS sequence"/>
</dbReference>
<dbReference type="InterPro" id="IPR013098">
    <property type="entry name" value="Ig_I-set"/>
</dbReference>
<dbReference type="GO" id="GO:0007155">
    <property type="term" value="P:cell adhesion"/>
    <property type="evidence" value="ECO:0007669"/>
    <property type="project" value="UniProtKB-KW"/>
</dbReference>
<dbReference type="FunFam" id="2.60.40.10:FF:000557">
    <property type="entry name" value="Myosin binding protein Ha"/>
    <property type="match status" value="1"/>
</dbReference>
<dbReference type="CDD" id="cd00096">
    <property type="entry name" value="Ig"/>
    <property type="match status" value="1"/>
</dbReference>
<protein>
    <recommendedName>
        <fullName evidence="4">Ig-like domain-containing protein</fullName>
    </recommendedName>
</protein>
<dbReference type="InterPro" id="IPR013783">
    <property type="entry name" value="Ig-like_fold"/>
</dbReference>
<dbReference type="InterPro" id="IPR007110">
    <property type="entry name" value="Ig-like_dom"/>
</dbReference>
<feature type="non-terminal residue" evidence="5">
    <location>
        <position position="1"/>
    </location>
</feature>
<dbReference type="EMBL" id="JAMKFB020000006">
    <property type="protein sequence ID" value="KAL0191751.1"/>
    <property type="molecule type" value="Genomic_DNA"/>
</dbReference>
<dbReference type="Gene3D" id="2.60.40.10">
    <property type="entry name" value="Immunoglobulins"/>
    <property type="match status" value="1"/>
</dbReference>
<evidence type="ECO:0000256" key="2">
    <source>
        <dbReference type="ARBA" id="ARBA00022889"/>
    </source>
</evidence>
<dbReference type="PROSITE" id="PS50835">
    <property type="entry name" value="IG_LIKE"/>
    <property type="match status" value="1"/>
</dbReference>
<keyword evidence="3" id="KW-0514">Muscle protein</keyword>
<proteinExistence type="predicted"/>
<comment type="caution">
    <text evidence="5">The sequence shown here is derived from an EMBL/GenBank/DDBJ whole genome shotgun (WGS) entry which is preliminary data.</text>
</comment>
<keyword evidence="1" id="KW-0787">Thick filament</keyword>
<evidence type="ECO:0000259" key="4">
    <source>
        <dbReference type="PROSITE" id="PS50835"/>
    </source>
</evidence>
<evidence type="ECO:0000256" key="3">
    <source>
        <dbReference type="ARBA" id="ARBA00023179"/>
    </source>
</evidence>
<name>A0ABD0R000_CIRMR</name>
<dbReference type="AlphaFoldDB" id="A0ABD0R000"/>
<dbReference type="Pfam" id="PF07679">
    <property type="entry name" value="I-set"/>
    <property type="match status" value="1"/>
</dbReference>
<dbReference type="SUPFAM" id="SSF48726">
    <property type="entry name" value="Immunoglobulin"/>
    <property type="match status" value="1"/>
</dbReference>